<dbReference type="PaxDb" id="67767-A0A0J7KYE2"/>
<gene>
    <name evidence="2" type="ORF">RF55_4451</name>
    <name evidence="1" type="ORF">RF55_8575</name>
</gene>
<dbReference type="EMBL" id="LBMM01002052">
    <property type="protein sequence ID" value="KMQ95346.1"/>
    <property type="molecule type" value="Genomic_DNA"/>
</dbReference>
<accession>A0A0J7KYE2</accession>
<proteinExistence type="predicted"/>
<name>A0A0J7KYE2_LASNI</name>
<evidence type="ECO:0000313" key="1">
    <source>
        <dbReference type="EMBL" id="KMQ91541.1"/>
    </source>
</evidence>
<reference evidence="2 3" key="1">
    <citation type="submission" date="2015-04" db="EMBL/GenBank/DDBJ databases">
        <title>Lasius niger genome sequencing.</title>
        <authorList>
            <person name="Konorov E.A."/>
            <person name="Nikitin M.A."/>
            <person name="Kirill M.V."/>
            <person name="Chang P."/>
        </authorList>
    </citation>
    <scope>NUCLEOTIDE SEQUENCE [LARGE SCALE GENOMIC DNA]</scope>
    <source>
        <tissue evidence="2">Whole</tissue>
    </source>
</reference>
<evidence type="ECO:0000313" key="3">
    <source>
        <dbReference type="Proteomes" id="UP000036403"/>
    </source>
</evidence>
<protein>
    <submittedName>
        <fullName evidence="2">Dna-mediated transposase</fullName>
    </submittedName>
</protein>
<dbReference type="EMBL" id="LBMM01005414">
    <property type="protein sequence ID" value="KMQ91541.1"/>
    <property type="molecule type" value="Genomic_DNA"/>
</dbReference>
<evidence type="ECO:0000313" key="2">
    <source>
        <dbReference type="EMBL" id="KMQ95346.1"/>
    </source>
</evidence>
<comment type="caution">
    <text evidence="2">The sequence shown here is derived from an EMBL/GenBank/DDBJ whole genome shotgun (WGS) entry which is preliminary data.</text>
</comment>
<sequence>MTSMEHGVDLYPSYYQIQLAKKDCYPSKEMMTFTDTHAEIELQALLDLTIQRLLKTLKIDTNEEFQDLRLISKWGFDGASGQSFYEQGFTDNIVDIDKPRDE</sequence>
<keyword evidence="3" id="KW-1185">Reference proteome</keyword>
<dbReference type="Proteomes" id="UP000036403">
    <property type="component" value="Unassembled WGS sequence"/>
</dbReference>
<dbReference type="AlphaFoldDB" id="A0A0J7KYE2"/>
<organism evidence="2 3">
    <name type="scientific">Lasius niger</name>
    <name type="common">Black garden ant</name>
    <dbReference type="NCBI Taxonomy" id="67767"/>
    <lineage>
        <taxon>Eukaryota</taxon>
        <taxon>Metazoa</taxon>
        <taxon>Ecdysozoa</taxon>
        <taxon>Arthropoda</taxon>
        <taxon>Hexapoda</taxon>
        <taxon>Insecta</taxon>
        <taxon>Pterygota</taxon>
        <taxon>Neoptera</taxon>
        <taxon>Endopterygota</taxon>
        <taxon>Hymenoptera</taxon>
        <taxon>Apocrita</taxon>
        <taxon>Aculeata</taxon>
        <taxon>Formicoidea</taxon>
        <taxon>Formicidae</taxon>
        <taxon>Formicinae</taxon>
        <taxon>Lasius</taxon>
        <taxon>Lasius</taxon>
    </lineage>
</organism>
<dbReference type="OrthoDB" id="8193306at2759"/>